<feature type="transmembrane region" description="Helical" evidence="8">
    <location>
        <begin position="370"/>
        <end position="389"/>
    </location>
</feature>
<dbReference type="STRING" id="27349.A0A0L6VP90"/>
<keyword evidence="10" id="KW-1185">Reference proteome</keyword>
<feature type="transmembrane region" description="Helical" evidence="8">
    <location>
        <begin position="329"/>
        <end position="350"/>
    </location>
</feature>
<dbReference type="PANTHER" id="PTHR16201:SF34">
    <property type="entry name" value="LYSOSOMAL AMINO ACID TRANSPORTER 1"/>
    <property type="match status" value="1"/>
</dbReference>
<name>A0A0L6VP90_9BASI</name>
<dbReference type="FunFam" id="1.20.1280.290:FF:000009">
    <property type="entry name" value="PQ loop repeat family protein"/>
    <property type="match status" value="1"/>
</dbReference>
<gene>
    <name evidence="9" type="ORF">VP01_1329g12</name>
</gene>
<evidence type="ECO:0000256" key="1">
    <source>
        <dbReference type="ARBA" id="ARBA00004141"/>
    </source>
</evidence>
<evidence type="ECO:0000256" key="3">
    <source>
        <dbReference type="ARBA" id="ARBA00022989"/>
    </source>
</evidence>
<dbReference type="FunFam" id="1.20.1280.290:FF:000028">
    <property type="entry name" value="Vacuolar membrane protein, putative"/>
    <property type="match status" value="1"/>
</dbReference>
<feature type="compositionally biased region" description="Polar residues" evidence="7">
    <location>
        <begin position="158"/>
        <end position="169"/>
    </location>
</feature>
<evidence type="ECO:0000256" key="6">
    <source>
        <dbReference type="ARBA" id="ARBA00050768"/>
    </source>
</evidence>
<dbReference type="OrthoDB" id="8048523at2759"/>
<evidence type="ECO:0000256" key="8">
    <source>
        <dbReference type="SAM" id="Phobius"/>
    </source>
</evidence>
<comment type="caution">
    <text evidence="9">The sequence shown here is derived from an EMBL/GenBank/DDBJ whole genome shotgun (WGS) entry which is preliminary data.</text>
</comment>
<comment type="subcellular location">
    <subcellularLocation>
        <location evidence="1">Membrane</location>
        <topology evidence="1">Multi-pass membrane protein</topology>
    </subcellularLocation>
</comment>
<evidence type="ECO:0000256" key="2">
    <source>
        <dbReference type="ARBA" id="ARBA00022692"/>
    </source>
</evidence>
<reference evidence="9 10" key="1">
    <citation type="submission" date="2015-08" db="EMBL/GenBank/DDBJ databases">
        <title>Next Generation Sequencing and Analysis of the Genome of Puccinia sorghi L Schw, the Causal Agent of Maize Common Rust.</title>
        <authorList>
            <person name="Rochi L."/>
            <person name="Burguener G."/>
            <person name="Darino M."/>
            <person name="Turjanski A."/>
            <person name="Kreff E."/>
            <person name="Dieguez M.J."/>
            <person name="Sacco F."/>
        </authorList>
    </citation>
    <scope>NUCLEOTIDE SEQUENCE [LARGE SCALE GENOMIC DNA]</scope>
    <source>
        <strain evidence="9 10">RO10H11247</strain>
    </source>
</reference>
<dbReference type="PANTHER" id="PTHR16201">
    <property type="entry name" value="SEVEN TRANSMEMBRANE PROTEIN 1-RELATED"/>
    <property type="match status" value="1"/>
</dbReference>
<dbReference type="VEuPathDB" id="FungiDB:VP01_1329g12"/>
<dbReference type="GO" id="GO:0000329">
    <property type="term" value="C:fungal-type vacuole membrane"/>
    <property type="evidence" value="ECO:0007669"/>
    <property type="project" value="TreeGrafter"/>
</dbReference>
<dbReference type="AlphaFoldDB" id="A0A0L6VP90"/>
<sequence length="463" mass="51442">MIQVSDNLIIFPCNTGNLSQAFWLFAQLPQIWTNYRNKSVEGLSLPFLLNWLSGDVTNLIGCLLTNQLLFQRNLAIYFNLIDLILIAQFALYSGASQPSNNHYAPISESYLQPALSSDNPVDRQRTNNKLGLDFSVDSNHPHSDQTAKVFPSRGLPQTPRSTFNSNQPNHYDENLLSPLPNRPSHTRCRLTRAFRSLFNAKPFILLAIFSFIAFQINTHHQFFSLNGKNTTDLLTHQSTNHELSISTNETYRANHKNSNTSSTSAPGMMKAASKADEKELEVVEGLKIKKDSWKQKLGRLSAWLCAFLYLTSRIPQIMKNYTRKSVEGLSILLFVLAFLGNLTYVLSILTSPQILLTNPRHHKLSYLNESVPYLIGSAGTLCFDFTIFIQSIIYGKPSTVFLNTARNLPSTLSSPSITCSNVINPSPPLGSPSTLSIPSGSKSSRGNCPACPLLSSRSSTPHA</sequence>
<protein>
    <submittedName>
        <fullName evidence="9">Uncharacterized protein</fullName>
    </submittedName>
</protein>
<keyword evidence="4 8" id="KW-0472">Membrane</keyword>
<evidence type="ECO:0000256" key="7">
    <source>
        <dbReference type="SAM" id="MobiDB-lite"/>
    </source>
</evidence>
<dbReference type="Pfam" id="PF04193">
    <property type="entry name" value="PQ-loop"/>
    <property type="match status" value="2"/>
</dbReference>
<evidence type="ECO:0000256" key="5">
    <source>
        <dbReference type="ARBA" id="ARBA00038039"/>
    </source>
</evidence>
<dbReference type="InterPro" id="IPR051415">
    <property type="entry name" value="LAAT-1"/>
</dbReference>
<feature type="transmembrane region" description="Helical" evidence="8">
    <location>
        <begin position="197"/>
        <end position="216"/>
    </location>
</feature>
<accession>A0A0L6VP90</accession>
<dbReference type="GO" id="GO:0034488">
    <property type="term" value="P:basic amino acid transmembrane export from vacuole"/>
    <property type="evidence" value="ECO:0007669"/>
    <property type="project" value="TreeGrafter"/>
</dbReference>
<evidence type="ECO:0000313" key="10">
    <source>
        <dbReference type="Proteomes" id="UP000037035"/>
    </source>
</evidence>
<feature type="transmembrane region" description="Helical" evidence="8">
    <location>
        <begin position="300"/>
        <end position="317"/>
    </location>
</feature>
<dbReference type="InterPro" id="IPR006603">
    <property type="entry name" value="PQ-loop_rpt"/>
</dbReference>
<comment type="catalytic activity">
    <reaction evidence="6">
        <text>L-histidine(out) + L-arginine(in) = L-histidine(in) + L-arginine(out)</text>
        <dbReference type="Rhea" id="RHEA:71063"/>
        <dbReference type="ChEBI" id="CHEBI:32682"/>
        <dbReference type="ChEBI" id="CHEBI:57595"/>
    </reaction>
</comment>
<evidence type="ECO:0000313" key="9">
    <source>
        <dbReference type="EMBL" id="KNZ61975.1"/>
    </source>
</evidence>
<keyword evidence="2 8" id="KW-0812">Transmembrane</keyword>
<dbReference type="SMART" id="SM00679">
    <property type="entry name" value="CTNS"/>
    <property type="match status" value="2"/>
</dbReference>
<dbReference type="EMBL" id="LAVV01003665">
    <property type="protein sequence ID" value="KNZ61975.1"/>
    <property type="molecule type" value="Genomic_DNA"/>
</dbReference>
<dbReference type="Proteomes" id="UP000037035">
    <property type="component" value="Unassembled WGS sequence"/>
</dbReference>
<dbReference type="Gene3D" id="1.20.1280.290">
    <property type="match status" value="2"/>
</dbReference>
<evidence type="ECO:0000256" key="4">
    <source>
        <dbReference type="ARBA" id="ARBA00023136"/>
    </source>
</evidence>
<feature type="compositionally biased region" description="Low complexity" evidence="7">
    <location>
        <begin position="431"/>
        <end position="444"/>
    </location>
</feature>
<feature type="region of interest" description="Disordered" evidence="7">
    <location>
        <begin position="429"/>
        <end position="463"/>
    </location>
</feature>
<dbReference type="GO" id="GO:0015174">
    <property type="term" value="F:basic amino acid transmembrane transporter activity"/>
    <property type="evidence" value="ECO:0007669"/>
    <property type="project" value="TreeGrafter"/>
</dbReference>
<proteinExistence type="inferred from homology"/>
<comment type="similarity">
    <text evidence="5">Belongs to the laat-1 family.</text>
</comment>
<feature type="region of interest" description="Disordered" evidence="7">
    <location>
        <begin position="132"/>
        <end position="180"/>
    </location>
</feature>
<organism evidence="9 10">
    <name type="scientific">Puccinia sorghi</name>
    <dbReference type="NCBI Taxonomy" id="27349"/>
    <lineage>
        <taxon>Eukaryota</taxon>
        <taxon>Fungi</taxon>
        <taxon>Dikarya</taxon>
        <taxon>Basidiomycota</taxon>
        <taxon>Pucciniomycotina</taxon>
        <taxon>Pucciniomycetes</taxon>
        <taxon>Pucciniales</taxon>
        <taxon>Pucciniaceae</taxon>
        <taxon>Puccinia</taxon>
    </lineage>
</organism>
<keyword evidence="3 8" id="KW-1133">Transmembrane helix</keyword>